<dbReference type="InterPro" id="IPR001387">
    <property type="entry name" value="Cro/C1-type_HTH"/>
</dbReference>
<evidence type="ECO:0000259" key="1">
    <source>
        <dbReference type="PROSITE" id="PS50943"/>
    </source>
</evidence>
<evidence type="ECO:0000313" key="2">
    <source>
        <dbReference type="EMBL" id="GAA6406014.1"/>
    </source>
</evidence>
<feature type="domain" description="HTH cro/C1-type" evidence="1">
    <location>
        <begin position="23"/>
        <end position="72"/>
    </location>
</feature>
<dbReference type="PROSITE" id="PS50943">
    <property type="entry name" value="HTH_CROC1"/>
    <property type="match status" value="1"/>
</dbReference>
<dbReference type="InterPro" id="IPR010982">
    <property type="entry name" value="Lambda_DNA-bd_dom_sf"/>
</dbReference>
<dbReference type="Proteomes" id="UP001600943">
    <property type="component" value="Unassembled WGS sequence"/>
</dbReference>
<dbReference type="SUPFAM" id="SSF47413">
    <property type="entry name" value="lambda repressor-like DNA-binding domains"/>
    <property type="match status" value="1"/>
</dbReference>
<keyword evidence="3" id="KW-1185">Reference proteome</keyword>
<reference evidence="2 3" key="1">
    <citation type="submission" date="2024-04" db="EMBL/GenBank/DDBJ databases">
        <title>Defined microbial consortia suppress multidrug-resistant proinflammatory Enterobacteriaceae via ecological control.</title>
        <authorList>
            <person name="Furuichi M."/>
            <person name="Kawaguchi T."/>
            <person name="Pust M."/>
            <person name="Yasuma K."/>
            <person name="Plichta D."/>
            <person name="Hasegawa N."/>
            <person name="Ohya T."/>
            <person name="Bhattarai S."/>
            <person name="Sasajima S."/>
            <person name="Aoto Y."/>
            <person name="Tuganbaev T."/>
            <person name="Yaginuma M."/>
            <person name="Ueda M."/>
            <person name="Okahashi N."/>
            <person name="Amafuji K."/>
            <person name="Kiridooshi Y."/>
            <person name="Sugita K."/>
            <person name="Strazar M."/>
            <person name="Skelly A."/>
            <person name="Suda W."/>
            <person name="Hattori M."/>
            <person name="Nakamoto N."/>
            <person name="Caballero S."/>
            <person name="Norman J."/>
            <person name="Olle B."/>
            <person name="Tanoue T."/>
            <person name="Arita M."/>
            <person name="Bucci V."/>
            <person name="Atarashi K."/>
            <person name="Xavier R."/>
            <person name="Honda K."/>
        </authorList>
    </citation>
    <scope>NUCLEOTIDE SEQUENCE [LARGE SCALE GENOMIC DNA]</scope>
    <source>
        <strain evidence="3">k04-0078-D8-1</strain>
    </source>
</reference>
<dbReference type="EMBL" id="BAABYW010000001">
    <property type="protein sequence ID" value="GAA6406014.1"/>
    <property type="molecule type" value="Genomic_DNA"/>
</dbReference>
<sequence>MELTEYEMRMNFAKNLSILRNSQKRQLSQKTLARVLLLSPYAVNAYEACRAAPTAFAVYQVSAYFKIPMERLLTTILTEKKR</sequence>
<protein>
    <recommendedName>
        <fullName evidence="1">HTH cro/C1-type domain-containing protein</fullName>
    </recommendedName>
</protein>
<accession>A0ABQ0B3H8</accession>
<dbReference type="RefSeq" id="WP_226826563.1">
    <property type="nucleotide sequence ID" value="NZ_BAABYW010000001.1"/>
</dbReference>
<evidence type="ECO:0000313" key="3">
    <source>
        <dbReference type="Proteomes" id="UP001600943"/>
    </source>
</evidence>
<gene>
    <name evidence="2" type="ORF">K040078D81_01310</name>
</gene>
<dbReference type="Gene3D" id="1.10.260.40">
    <property type="entry name" value="lambda repressor-like DNA-binding domains"/>
    <property type="match status" value="1"/>
</dbReference>
<organism evidence="2 3">
    <name type="scientific">Blautia hominis</name>
    <dbReference type="NCBI Taxonomy" id="2025493"/>
    <lineage>
        <taxon>Bacteria</taxon>
        <taxon>Bacillati</taxon>
        <taxon>Bacillota</taxon>
        <taxon>Clostridia</taxon>
        <taxon>Lachnospirales</taxon>
        <taxon>Lachnospiraceae</taxon>
        <taxon>Blautia</taxon>
    </lineage>
</organism>
<name>A0ABQ0B3H8_9FIRM</name>
<proteinExistence type="predicted"/>
<comment type="caution">
    <text evidence="2">The sequence shown here is derived from an EMBL/GenBank/DDBJ whole genome shotgun (WGS) entry which is preliminary data.</text>
</comment>